<gene>
    <name evidence="1" type="ORF">D5086_000566</name>
</gene>
<protein>
    <submittedName>
        <fullName evidence="1">Uncharacterized protein</fullName>
    </submittedName>
</protein>
<keyword evidence="2" id="KW-1185">Reference proteome</keyword>
<accession>A0ACC4CYB1</accession>
<evidence type="ECO:0000313" key="1">
    <source>
        <dbReference type="EMBL" id="KAL3609546.1"/>
    </source>
</evidence>
<proteinExistence type="predicted"/>
<name>A0ACC4CYB1_POPAL</name>
<evidence type="ECO:0000313" key="2">
    <source>
        <dbReference type="Proteomes" id="UP000309997"/>
    </source>
</evidence>
<sequence length="763" mass="83896">MVTHKSKTKETVPCDFCSEQTAVLYCRADSAKLCLFCDQHVHSANLLSRKHVRSQICDNCSSEPVSFRCSTDNLVLCQECDWDAHGSCSVSASHDRTTIEGFSGCPSALDLASIWGFDLEEKKPEPLIENWSNNSCGVIHDLVNEPWVYDKSSGNLTFQDLMVPNENNNNGNRNIDNVMIFGNVTKSPSCGKYKHVIYKQLFELFKRDLMGGGVEGEGCGFGGGDGGGETSVTQSRSGWRSGVKGVQFGNGNDEGFGDDNVVVCGGNGSGGNVRGEELLQEQRPFTSLLMLPTEVDVKSNGRVVGGDITWDSNAKAHGTQVWDFHLGQLRNHDESGQLEIEYVANDAGFVIKDFGELMKETSSTSPKMLGDMYQMNCSTALDDMTSFNNNLNNPTSSQGPATSESNNLPIVRSGFSKPRCSSSSSDVQFMEQSILVRGEGLKMEAATKVDMELLARNRGDAMQRYKEKKKTRRYDKHIRYESRKARADTRKRVKGRFVKTTEAPDRDVLNSWKTQLFDPNNVLQSWDPSLVNPCTWFHVTCNSNNSVTRVDLGKAGLSGPLIPELGLLANLQYLEVFSNNISGPIPTELGNLTELVSLDLYLNELSGPIPASLGNLGSLLFMELYMNELVGPIPRELGNLKSLVSLDLYHNNLTGTIPASLSKLSNLKFLRLNGNRLTGRIPRELTKLGSLKILDVSNNDLCGTIPTSGSFSKLTEESFVNNSRLEGPELVGFVRFSQSPWSTRISGMIYGRQYLSSVGANVE</sequence>
<dbReference type="Proteomes" id="UP000309997">
    <property type="component" value="Unassembled WGS sequence"/>
</dbReference>
<comment type="caution">
    <text evidence="1">The sequence shown here is derived from an EMBL/GenBank/DDBJ whole genome shotgun (WGS) entry which is preliminary data.</text>
</comment>
<reference evidence="1 2" key="1">
    <citation type="journal article" date="2024" name="Plant Biotechnol. J.">
        <title>Genome and CRISPR/Cas9 system of a widespread forest tree (Populus alba) in the world.</title>
        <authorList>
            <person name="Liu Y.J."/>
            <person name="Jiang P.F."/>
            <person name="Han X.M."/>
            <person name="Li X.Y."/>
            <person name="Wang H.M."/>
            <person name="Wang Y.J."/>
            <person name="Wang X.X."/>
            <person name="Zeng Q.Y."/>
        </authorList>
    </citation>
    <scope>NUCLEOTIDE SEQUENCE [LARGE SCALE GENOMIC DNA]</scope>
    <source>
        <strain evidence="2">cv. PAL-ZL1</strain>
    </source>
</reference>
<organism evidence="1 2">
    <name type="scientific">Populus alba</name>
    <name type="common">White poplar</name>
    <dbReference type="NCBI Taxonomy" id="43335"/>
    <lineage>
        <taxon>Eukaryota</taxon>
        <taxon>Viridiplantae</taxon>
        <taxon>Streptophyta</taxon>
        <taxon>Embryophyta</taxon>
        <taxon>Tracheophyta</taxon>
        <taxon>Spermatophyta</taxon>
        <taxon>Magnoliopsida</taxon>
        <taxon>eudicotyledons</taxon>
        <taxon>Gunneridae</taxon>
        <taxon>Pentapetalae</taxon>
        <taxon>rosids</taxon>
        <taxon>fabids</taxon>
        <taxon>Malpighiales</taxon>
        <taxon>Salicaceae</taxon>
        <taxon>Saliceae</taxon>
        <taxon>Populus</taxon>
    </lineage>
</organism>
<dbReference type="EMBL" id="RCHU02000001">
    <property type="protein sequence ID" value="KAL3609546.1"/>
    <property type="molecule type" value="Genomic_DNA"/>
</dbReference>